<dbReference type="Gene3D" id="3.40.50.620">
    <property type="entry name" value="HUPs"/>
    <property type="match status" value="1"/>
</dbReference>
<accession>A0A286A007</accession>
<gene>
    <name evidence="1" type="ORF">SAMN06297358_2206</name>
</gene>
<organism evidence="1 2">
    <name type="scientific">Pedobacter xixiisoli</name>
    <dbReference type="NCBI Taxonomy" id="1476464"/>
    <lineage>
        <taxon>Bacteria</taxon>
        <taxon>Pseudomonadati</taxon>
        <taxon>Bacteroidota</taxon>
        <taxon>Sphingobacteriia</taxon>
        <taxon>Sphingobacteriales</taxon>
        <taxon>Sphingobacteriaceae</taxon>
        <taxon>Pedobacter</taxon>
    </lineage>
</organism>
<dbReference type="RefSeq" id="WP_097131797.1">
    <property type="nucleotide sequence ID" value="NZ_OCMT01000002.1"/>
</dbReference>
<name>A0A286A007_9SPHI</name>
<proteinExistence type="predicted"/>
<dbReference type="AlphaFoldDB" id="A0A286A007"/>
<sequence>MKRILVPTDFNVESTKIIDAIALHQGLEEVTIIFLHAFKLSDSITDMLMLSRRSRDYENISDDFNKKIDAYTNKYQNKVKGIGVEYFYGSTAVAFRNLLEGLQIDMIVYPKNYNFKPINKYSIDPKYLTARSGCEVLELDTEVIANEQELFDTKIQSTEVEKKVSA</sequence>
<dbReference type="SUPFAM" id="SSF52402">
    <property type="entry name" value="Adenine nucleotide alpha hydrolases-like"/>
    <property type="match status" value="1"/>
</dbReference>
<dbReference type="Proteomes" id="UP000219281">
    <property type="component" value="Unassembled WGS sequence"/>
</dbReference>
<dbReference type="OrthoDB" id="893860at2"/>
<dbReference type="EMBL" id="OCMT01000002">
    <property type="protein sequence ID" value="SOD15227.1"/>
    <property type="molecule type" value="Genomic_DNA"/>
</dbReference>
<evidence type="ECO:0000313" key="2">
    <source>
        <dbReference type="Proteomes" id="UP000219281"/>
    </source>
</evidence>
<dbReference type="InterPro" id="IPR014729">
    <property type="entry name" value="Rossmann-like_a/b/a_fold"/>
</dbReference>
<evidence type="ECO:0008006" key="3">
    <source>
        <dbReference type="Google" id="ProtNLM"/>
    </source>
</evidence>
<keyword evidence="2" id="KW-1185">Reference proteome</keyword>
<evidence type="ECO:0000313" key="1">
    <source>
        <dbReference type="EMBL" id="SOD15227.1"/>
    </source>
</evidence>
<reference evidence="2" key="1">
    <citation type="submission" date="2017-09" db="EMBL/GenBank/DDBJ databases">
        <authorList>
            <person name="Varghese N."/>
            <person name="Submissions S."/>
        </authorList>
    </citation>
    <scope>NUCLEOTIDE SEQUENCE [LARGE SCALE GENOMIC DNA]</scope>
    <source>
        <strain evidence="2">CGMCC 1.12803</strain>
    </source>
</reference>
<protein>
    <recommendedName>
        <fullName evidence="3">Universal stress protein family protein</fullName>
    </recommendedName>
</protein>